<name>A0A0A9ERK0_ARUDO</name>
<protein>
    <submittedName>
        <fullName evidence="1">Uncharacterized protein</fullName>
    </submittedName>
</protein>
<organism evidence="1">
    <name type="scientific">Arundo donax</name>
    <name type="common">Giant reed</name>
    <name type="synonym">Donax arundinaceus</name>
    <dbReference type="NCBI Taxonomy" id="35708"/>
    <lineage>
        <taxon>Eukaryota</taxon>
        <taxon>Viridiplantae</taxon>
        <taxon>Streptophyta</taxon>
        <taxon>Embryophyta</taxon>
        <taxon>Tracheophyta</taxon>
        <taxon>Spermatophyta</taxon>
        <taxon>Magnoliopsida</taxon>
        <taxon>Liliopsida</taxon>
        <taxon>Poales</taxon>
        <taxon>Poaceae</taxon>
        <taxon>PACMAD clade</taxon>
        <taxon>Arundinoideae</taxon>
        <taxon>Arundineae</taxon>
        <taxon>Arundo</taxon>
    </lineage>
</organism>
<dbReference type="AlphaFoldDB" id="A0A0A9ERK0"/>
<reference evidence="1" key="1">
    <citation type="submission" date="2014-09" db="EMBL/GenBank/DDBJ databases">
        <authorList>
            <person name="Magalhaes I.L.F."/>
            <person name="Oliveira U."/>
            <person name="Santos F.R."/>
            <person name="Vidigal T.H.D.A."/>
            <person name="Brescovit A.D."/>
            <person name="Santos A.J."/>
        </authorList>
    </citation>
    <scope>NUCLEOTIDE SEQUENCE</scope>
    <source>
        <tissue evidence="1">Shoot tissue taken approximately 20 cm above the soil surface</tissue>
    </source>
</reference>
<accession>A0A0A9ERK0</accession>
<proteinExistence type="predicted"/>
<evidence type="ECO:0000313" key="1">
    <source>
        <dbReference type="EMBL" id="JAE02732.1"/>
    </source>
</evidence>
<sequence length="50" mass="5778">MNPFGQITVSYSDQSRPCYELFLSFFRDFKSTTITVMLSSLPFFSASLIR</sequence>
<reference evidence="1" key="2">
    <citation type="journal article" date="2015" name="Data Brief">
        <title>Shoot transcriptome of the giant reed, Arundo donax.</title>
        <authorList>
            <person name="Barrero R.A."/>
            <person name="Guerrero F.D."/>
            <person name="Moolhuijzen P."/>
            <person name="Goolsby J.A."/>
            <person name="Tidwell J."/>
            <person name="Bellgard S.E."/>
            <person name="Bellgard M.I."/>
        </authorList>
    </citation>
    <scope>NUCLEOTIDE SEQUENCE</scope>
    <source>
        <tissue evidence="1">Shoot tissue taken approximately 20 cm above the soil surface</tissue>
    </source>
</reference>
<dbReference type="EMBL" id="GBRH01195164">
    <property type="protein sequence ID" value="JAE02732.1"/>
    <property type="molecule type" value="Transcribed_RNA"/>
</dbReference>